<evidence type="ECO:0000259" key="4">
    <source>
        <dbReference type="PROSITE" id="PS50067"/>
    </source>
</evidence>
<dbReference type="Proteomes" id="UP000192257">
    <property type="component" value="Unassembled WGS sequence"/>
</dbReference>
<feature type="compositionally biased region" description="Low complexity" evidence="3">
    <location>
        <begin position="272"/>
        <end position="314"/>
    </location>
</feature>
<dbReference type="GO" id="GO:0003777">
    <property type="term" value="F:microtubule motor activity"/>
    <property type="evidence" value="ECO:0007669"/>
    <property type="project" value="InterPro"/>
</dbReference>
<evidence type="ECO:0000313" key="6">
    <source>
        <dbReference type="Proteomes" id="UP000192257"/>
    </source>
</evidence>
<keyword evidence="6" id="KW-1185">Reference proteome</keyword>
<dbReference type="SUPFAM" id="SSF52540">
    <property type="entry name" value="P-loop containing nucleoside triphosphate hydrolases"/>
    <property type="match status" value="1"/>
</dbReference>
<reference evidence="5 6" key="1">
    <citation type="submission" date="2017-03" db="EMBL/GenBank/DDBJ databases">
        <title>An alternative strategy for trypanosome survival in the mammalian bloodstream revealed through genome and transcriptome analysis of the ubiquitous bovine parasite Trypanosoma (Megatrypanum) theileri.</title>
        <authorList>
            <person name="Kelly S."/>
            <person name="Ivens A."/>
            <person name="Mott A."/>
            <person name="O'Neill E."/>
            <person name="Emms D."/>
            <person name="Macleod O."/>
            <person name="Voorheis P."/>
            <person name="Matthews J."/>
            <person name="Matthews K."/>
            <person name="Carrington M."/>
        </authorList>
    </citation>
    <scope>NUCLEOTIDE SEQUENCE [LARGE SCALE GENOMIC DNA]</scope>
    <source>
        <strain evidence="5">Edinburgh</strain>
    </source>
</reference>
<feature type="coiled-coil region" evidence="2">
    <location>
        <begin position="723"/>
        <end position="792"/>
    </location>
</feature>
<feature type="region of interest" description="Disordered" evidence="3">
    <location>
        <begin position="658"/>
        <end position="688"/>
    </location>
</feature>
<feature type="compositionally biased region" description="Gly residues" evidence="3">
    <location>
        <begin position="315"/>
        <end position="324"/>
    </location>
</feature>
<dbReference type="Gene3D" id="3.40.850.10">
    <property type="entry name" value="Kinesin motor domain"/>
    <property type="match status" value="1"/>
</dbReference>
<gene>
    <name evidence="5" type="ORF">TM35_000191960</name>
</gene>
<dbReference type="SMART" id="SM00129">
    <property type="entry name" value="KISc"/>
    <property type="match status" value="1"/>
</dbReference>
<feature type="region of interest" description="Disordered" evidence="3">
    <location>
        <begin position="904"/>
        <end position="924"/>
    </location>
</feature>
<name>A0A1X0NTD4_9TRYP</name>
<dbReference type="OrthoDB" id="272935at2759"/>
<accession>A0A1X0NTD4</accession>
<dbReference type="GeneID" id="39986474"/>
<feature type="coiled-coil region" evidence="2">
    <location>
        <begin position="588"/>
        <end position="654"/>
    </location>
</feature>
<dbReference type="PRINTS" id="PR00380">
    <property type="entry name" value="KINESINHEAVY"/>
</dbReference>
<protein>
    <submittedName>
        <fullName evidence="5">Putative kinesin</fullName>
    </submittedName>
</protein>
<evidence type="ECO:0000256" key="3">
    <source>
        <dbReference type="SAM" id="MobiDB-lite"/>
    </source>
</evidence>
<evidence type="ECO:0000256" key="1">
    <source>
        <dbReference type="PROSITE-ProRule" id="PRU00283"/>
    </source>
</evidence>
<sequence>MASETSAVLVAVRVRPFNTRESPLECTVTVPDTHSITLTDVGSNVCGSGQQHAFSFDKIFWSIPPHVLPLCMSGVSPPTQSPRISFIDGMSSVAVSRAGSIIPGMGTVSTSRSSSITGLTDSSSAAAAASRLQFAHLPCFAEVPEYDDQSSVYDFIGPRMYESAMTGFNSCLFAYGQTGSGKTHSMMGPPEGFTINSTDRGILPRLCEDLFDMMRKEREEDESVSFNVECGFLEIYCERVRDLLLHSANKENTSSGGSFHKASSSYAVTSSSTALSTTGGSGSAGPTTNTSISTINTTITTNTNTNMNTNNSTTMGGGGGGGFSTSGSSSSSLRIRQHPTRGPFVEGLSLVKVRDAKAAMRLLVSGLRERATAETRMNEHSSRSHALLQLHITRISLVGTADVVVPKTRVCKVSLVDLAGSERVSQSGATGDRFEEARNINLSLTTLGRVMLQLTDKQAGRNVVPAYRDSVLTWLLADSLGGNSKTIMLATVAPSAACYQQTLNTLRFAGVAKKVINVATVNEDKQFQKLIASLRQQIVKLTLQLEEGKAAEVHHDEICALRRERDELQQELSILRASLLTMVPGTEMVAVQRRASDLEEANAQLHKEKNQLQRQLISTTTALREELAQKRGEVMKLNELLVNKDSELQEWRRRYREETVRRETSPPQVQHYQQQQQQQQQKGVEGISTRGWSTKTPAAQTLISSSLQPPAPLAVIAEPSRRREDLELRVEKLTKDIKEERRKREDVDKTRNALQKQMETLQQEHMDTLRQLEELQSRLVEKTNALDITQSDLAATRTLLRVERGENSTAERERELTTQLEKARADYLNEKQTNVNLLLRLSKMAQQVTEFKKETAAKGRDITELEQLLLEETETSERYYMRLRYFRDLLGITVLFLHASSARKETDSANNNSNNNNNNNTIDKSNPVIDDDFLWEQLLCDYTRDEAYSRVLLEQEYLTTMLELVRQGGLLYQLNFAAANEELMELRATEVVSTEELQHLRRKVETIEKAYEKEIAEKLKLQTALSNSESVRERLLRQVDDLRDELGHLQKSNETLIQKIVEVQASQDTFNVASMEVTPNTISLNEEETEREKSIQEQKQKQLAQQVVQYQEEIGLLHAQLEKERNDKIEKTRSVQREKEELLSELHRVREDRKATLKESTQIVKDYEDRVNELEEVVTTLRKALDEECNNTDKARDQMQRAEMARREAVDKVNFMSRNIERLESDRDISEKRYTQLSQQLQQLQSAYFELEKRVMESKLHDADVYLTIERDDDDKSWMEKAQREKEVLERQKRDVRRLNEELLEMVRQRNESLRAVHRQITKLQRGGVSPEMDEFSSSSPDPKIYPHTTTINTINTTMDNDRTTTSGNEHGDNTLGTQQHHE</sequence>
<comment type="similarity">
    <text evidence="1">Belongs to the TRAFAC class myosin-kinesin ATPase superfamily. Kinesin family.</text>
</comment>
<proteinExistence type="inferred from homology"/>
<evidence type="ECO:0000256" key="2">
    <source>
        <dbReference type="SAM" id="Coils"/>
    </source>
</evidence>
<dbReference type="RefSeq" id="XP_028882018.1">
    <property type="nucleotide sequence ID" value="XM_029026694.1"/>
</dbReference>
<feature type="coiled-coil region" evidence="2">
    <location>
        <begin position="1279"/>
        <end position="1309"/>
    </location>
</feature>
<feature type="region of interest" description="Disordered" evidence="3">
    <location>
        <begin position="272"/>
        <end position="338"/>
    </location>
</feature>
<dbReference type="EMBL" id="NBCO01000019">
    <property type="protein sequence ID" value="ORC87952.1"/>
    <property type="molecule type" value="Genomic_DNA"/>
</dbReference>
<dbReference type="GO" id="GO:0005524">
    <property type="term" value="F:ATP binding"/>
    <property type="evidence" value="ECO:0007669"/>
    <property type="project" value="UniProtKB-UniRule"/>
</dbReference>
<dbReference type="InterPro" id="IPR036961">
    <property type="entry name" value="Kinesin_motor_dom_sf"/>
</dbReference>
<dbReference type="InterPro" id="IPR027417">
    <property type="entry name" value="P-loop_NTPase"/>
</dbReference>
<feature type="compositionally biased region" description="Low complexity" evidence="3">
    <location>
        <begin position="1349"/>
        <end position="1359"/>
    </location>
</feature>
<organism evidence="5 6">
    <name type="scientific">Trypanosoma theileri</name>
    <dbReference type="NCBI Taxonomy" id="67003"/>
    <lineage>
        <taxon>Eukaryota</taxon>
        <taxon>Discoba</taxon>
        <taxon>Euglenozoa</taxon>
        <taxon>Kinetoplastea</taxon>
        <taxon>Metakinetoplastina</taxon>
        <taxon>Trypanosomatida</taxon>
        <taxon>Trypanosomatidae</taxon>
        <taxon>Trypanosoma</taxon>
    </lineage>
</organism>
<evidence type="ECO:0000313" key="5">
    <source>
        <dbReference type="EMBL" id="ORC87952.1"/>
    </source>
</evidence>
<feature type="domain" description="Kinesin motor" evidence="4">
    <location>
        <begin position="7"/>
        <end position="515"/>
    </location>
</feature>
<keyword evidence="1" id="KW-0067">ATP-binding</keyword>
<feature type="compositionally biased region" description="Low complexity" evidence="3">
    <location>
        <begin position="910"/>
        <end position="920"/>
    </location>
</feature>
<dbReference type="PROSITE" id="PS50067">
    <property type="entry name" value="KINESIN_MOTOR_2"/>
    <property type="match status" value="1"/>
</dbReference>
<feature type="coiled-coil region" evidence="2">
    <location>
        <begin position="997"/>
        <end position="1059"/>
    </location>
</feature>
<feature type="coiled-coil region" evidence="2">
    <location>
        <begin position="1085"/>
        <end position="1254"/>
    </location>
</feature>
<dbReference type="InterPro" id="IPR001752">
    <property type="entry name" value="Kinesin_motor_dom"/>
</dbReference>
<comment type="caution">
    <text evidence="5">The sequence shown here is derived from an EMBL/GenBank/DDBJ whole genome shotgun (WGS) entry which is preliminary data.</text>
</comment>
<keyword evidence="2" id="KW-0175">Coiled coil</keyword>
<feature type="binding site" evidence="1">
    <location>
        <begin position="176"/>
        <end position="183"/>
    </location>
    <ligand>
        <name>ATP</name>
        <dbReference type="ChEBI" id="CHEBI:30616"/>
    </ligand>
</feature>
<dbReference type="GO" id="GO:0008017">
    <property type="term" value="F:microtubule binding"/>
    <property type="evidence" value="ECO:0007669"/>
    <property type="project" value="InterPro"/>
</dbReference>
<keyword evidence="1" id="KW-0505">Motor protein</keyword>
<dbReference type="PANTHER" id="PTHR47117">
    <property type="entry name" value="STAR-RELATED LIPID TRANSFER PROTEIN 9"/>
    <property type="match status" value="1"/>
</dbReference>
<dbReference type="Pfam" id="PF00225">
    <property type="entry name" value="Kinesin"/>
    <property type="match status" value="2"/>
</dbReference>
<feature type="region of interest" description="Disordered" evidence="3">
    <location>
        <begin position="1326"/>
        <end position="1383"/>
    </location>
</feature>
<dbReference type="VEuPathDB" id="TriTrypDB:TM35_000191960"/>
<dbReference type="GO" id="GO:0007018">
    <property type="term" value="P:microtubule-based movement"/>
    <property type="evidence" value="ECO:0007669"/>
    <property type="project" value="InterPro"/>
</dbReference>
<keyword evidence="1" id="KW-0547">Nucleotide-binding</keyword>
<feature type="compositionally biased region" description="Low complexity" evidence="3">
    <location>
        <begin position="668"/>
        <end position="681"/>
    </location>
</feature>